<evidence type="ECO:0000256" key="4">
    <source>
        <dbReference type="ARBA" id="ARBA00022840"/>
    </source>
</evidence>
<evidence type="ECO:0000256" key="7">
    <source>
        <dbReference type="SAM" id="MobiDB-lite"/>
    </source>
</evidence>
<evidence type="ECO:0000256" key="5">
    <source>
        <dbReference type="ARBA" id="ARBA00022989"/>
    </source>
</evidence>
<feature type="transmembrane region" description="Helical" evidence="8">
    <location>
        <begin position="470"/>
        <end position="490"/>
    </location>
</feature>
<dbReference type="OrthoDB" id="2801672at2759"/>
<keyword evidence="2 8" id="KW-0812">Transmembrane</keyword>
<keyword evidence="1" id="KW-0813">Transport</keyword>
<keyword evidence="4" id="KW-0067">ATP-binding</keyword>
<evidence type="ECO:0000313" key="11">
    <source>
        <dbReference type="Proteomes" id="UP000006352"/>
    </source>
</evidence>
<proteinExistence type="predicted"/>
<feature type="transmembrane region" description="Helical" evidence="8">
    <location>
        <begin position="317"/>
        <end position="342"/>
    </location>
</feature>
<evidence type="ECO:0000256" key="2">
    <source>
        <dbReference type="ARBA" id="ARBA00022692"/>
    </source>
</evidence>
<feature type="transmembrane region" description="Helical" evidence="8">
    <location>
        <begin position="43"/>
        <end position="64"/>
    </location>
</feature>
<feature type="transmembrane region" description="Helical" evidence="8">
    <location>
        <begin position="101"/>
        <end position="124"/>
    </location>
</feature>
<dbReference type="EMBL" id="HE797480">
    <property type="protein sequence ID" value="CCM06744.1"/>
    <property type="molecule type" value="Genomic_DNA"/>
</dbReference>
<dbReference type="RefSeq" id="XP_012186027.1">
    <property type="nucleotide sequence ID" value="XM_012330637.1"/>
</dbReference>
<dbReference type="InParanoid" id="J4H5H4"/>
<feature type="transmembrane region" description="Helical" evidence="8">
    <location>
        <begin position="496"/>
        <end position="517"/>
    </location>
</feature>
<organism evidence="10 11">
    <name type="scientific">Fibroporia radiculosa</name>
    <dbReference type="NCBI Taxonomy" id="599839"/>
    <lineage>
        <taxon>Eukaryota</taxon>
        <taxon>Fungi</taxon>
        <taxon>Dikarya</taxon>
        <taxon>Basidiomycota</taxon>
        <taxon>Agaricomycotina</taxon>
        <taxon>Agaricomycetes</taxon>
        <taxon>Polyporales</taxon>
        <taxon>Fibroporiaceae</taxon>
        <taxon>Fibroporia</taxon>
    </lineage>
</organism>
<dbReference type="SUPFAM" id="SSF90123">
    <property type="entry name" value="ABC transporter transmembrane region"/>
    <property type="match status" value="1"/>
</dbReference>
<evidence type="ECO:0000313" key="10">
    <source>
        <dbReference type="EMBL" id="CCM06744.1"/>
    </source>
</evidence>
<feature type="domain" description="ABC transmembrane type-1" evidence="9">
    <location>
        <begin position="323"/>
        <end position="541"/>
    </location>
</feature>
<dbReference type="PROSITE" id="PS50929">
    <property type="entry name" value="ABC_TM1F"/>
    <property type="match status" value="1"/>
</dbReference>
<dbReference type="CDD" id="cd18596">
    <property type="entry name" value="ABC_6TM_VMR1_D1_like"/>
    <property type="match status" value="1"/>
</dbReference>
<sequence length="541" mass="59671">MAKFIPDLPQAVLARHEGNDSLLIFGLIESLPAHHSVDYLNTFFFPAYAVTASVIIASLHGLLLRVRASKSQDIGSAGVLRADNLAETNPSTVGRQGGMDILAFNIARALACFALLSMSLYSVIARKPVETYDIGVSTIWPYIGLCGTFIYTLMLALVTVLAKPATTVIASRHLNAVLLTAWVVYMYRDVWPLVTFTLTPMDGEEGRFLWAKVVTLTFGAVMVPLLVPRRYVPVKSKGAPTEPSPEQTASLLSVILYSWLDKTIVDAYRLPHLPVDKFPPLADSDQSQYLSAQTSKELDPFQITNKRRHIGWGLIKIFHWEIFAMICAITANTFTHFLSPLGIKNLLLFMETGGSGATVRPWIWALSLFLGPFLSAATLSMYMLPWTTVLTRTEAILTHLVFNHALRMRMKAEISDTPMNEVSAKGKQKPNDTSSAGSGSNNRQKQENATGRINNLITSDLGSLEHAKDLLLILLEVPLQIILSIYFLYVVLGWSAFAGLATIAILFPIPGKVASYIKSAQKEKMKQTDARVQNVTECMHS</sequence>
<feature type="compositionally biased region" description="Polar residues" evidence="7">
    <location>
        <begin position="431"/>
        <end position="448"/>
    </location>
</feature>
<evidence type="ECO:0000256" key="3">
    <source>
        <dbReference type="ARBA" id="ARBA00022741"/>
    </source>
</evidence>
<dbReference type="InterPro" id="IPR036640">
    <property type="entry name" value="ABC1_TM_sf"/>
</dbReference>
<reference evidence="10 11" key="1">
    <citation type="journal article" date="2012" name="Appl. Environ. Microbiol.">
        <title>Short-read sequencing for genomic analysis of the brown rot fungus Fibroporia radiculosa.</title>
        <authorList>
            <person name="Tang J.D."/>
            <person name="Perkins A.D."/>
            <person name="Sonstegard T.S."/>
            <person name="Schroeder S.G."/>
            <person name="Burgess S.C."/>
            <person name="Diehl S.V."/>
        </authorList>
    </citation>
    <scope>NUCLEOTIDE SEQUENCE [LARGE SCALE GENOMIC DNA]</scope>
    <source>
        <strain evidence="10 11">TFFH 294</strain>
    </source>
</reference>
<dbReference type="STRING" id="599839.J4H5H4"/>
<dbReference type="InterPro" id="IPR011527">
    <property type="entry name" value="ABC1_TM_dom"/>
</dbReference>
<feature type="transmembrane region" description="Helical" evidence="8">
    <location>
        <begin position="169"/>
        <end position="188"/>
    </location>
</feature>
<dbReference type="GO" id="GO:0016020">
    <property type="term" value="C:membrane"/>
    <property type="evidence" value="ECO:0007669"/>
    <property type="project" value="InterPro"/>
</dbReference>
<dbReference type="AlphaFoldDB" id="J4H5H4"/>
<dbReference type="Gene3D" id="1.20.1560.10">
    <property type="entry name" value="ABC transporter type 1, transmembrane domain"/>
    <property type="match status" value="1"/>
</dbReference>
<evidence type="ECO:0000256" key="8">
    <source>
        <dbReference type="SAM" id="Phobius"/>
    </source>
</evidence>
<evidence type="ECO:0000256" key="6">
    <source>
        <dbReference type="ARBA" id="ARBA00023136"/>
    </source>
</evidence>
<name>J4H5H4_9APHY</name>
<feature type="region of interest" description="Disordered" evidence="7">
    <location>
        <begin position="417"/>
        <end position="448"/>
    </location>
</feature>
<feature type="transmembrane region" description="Helical" evidence="8">
    <location>
        <begin position="208"/>
        <end position="227"/>
    </location>
</feature>
<dbReference type="InterPro" id="IPR050173">
    <property type="entry name" value="ABC_transporter_C-like"/>
</dbReference>
<dbReference type="Proteomes" id="UP000006352">
    <property type="component" value="Unassembled WGS sequence"/>
</dbReference>
<gene>
    <name evidence="10" type="ORF">FIBRA_09038</name>
</gene>
<keyword evidence="3" id="KW-0547">Nucleotide-binding</keyword>
<keyword evidence="6 8" id="KW-0472">Membrane</keyword>
<dbReference type="Pfam" id="PF00664">
    <property type="entry name" value="ABC_membrane"/>
    <property type="match status" value="1"/>
</dbReference>
<accession>J4H5H4</accession>
<keyword evidence="5 8" id="KW-1133">Transmembrane helix</keyword>
<evidence type="ECO:0000259" key="9">
    <source>
        <dbReference type="PROSITE" id="PS50929"/>
    </source>
</evidence>
<dbReference type="GO" id="GO:0140359">
    <property type="term" value="F:ABC-type transporter activity"/>
    <property type="evidence" value="ECO:0007669"/>
    <property type="project" value="InterPro"/>
</dbReference>
<keyword evidence="11" id="KW-1185">Reference proteome</keyword>
<dbReference type="GO" id="GO:0005524">
    <property type="term" value="F:ATP binding"/>
    <property type="evidence" value="ECO:0007669"/>
    <property type="project" value="UniProtKB-KW"/>
</dbReference>
<dbReference type="HOGENOM" id="CLU_025690_0_0_1"/>
<dbReference type="PANTHER" id="PTHR24223">
    <property type="entry name" value="ATP-BINDING CASSETTE SUB-FAMILY C"/>
    <property type="match status" value="1"/>
</dbReference>
<evidence type="ECO:0000256" key="1">
    <source>
        <dbReference type="ARBA" id="ARBA00022448"/>
    </source>
</evidence>
<feature type="transmembrane region" description="Helical" evidence="8">
    <location>
        <begin position="362"/>
        <end position="384"/>
    </location>
</feature>
<dbReference type="GeneID" id="24101644"/>
<feature type="transmembrane region" description="Helical" evidence="8">
    <location>
        <begin position="139"/>
        <end position="162"/>
    </location>
</feature>
<protein>
    <recommendedName>
        <fullName evidence="9">ABC transmembrane type-1 domain-containing protein</fullName>
    </recommendedName>
</protein>
<dbReference type="PANTHER" id="PTHR24223:SF356">
    <property type="entry name" value="ATP-BINDING CASSETTE TRANSPORTER ABC4"/>
    <property type="match status" value="1"/>
</dbReference>